<dbReference type="PANTHER" id="PTHR31174">
    <property type="entry name" value="SEED MATURATION FAMILY PROTEIN"/>
    <property type="match status" value="1"/>
</dbReference>
<protein>
    <recommendedName>
        <fullName evidence="4">SMP domain-containing protein</fullName>
    </recommendedName>
</protein>
<proteinExistence type="inferred from homology"/>
<name>A0A368PMN9_SETIT</name>
<reference evidence="5" key="2">
    <citation type="submission" date="2015-07" db="EMBL/GenBank/DDBJ databases">
        <authorList>
            <person name="Noorani M."/>
        </authorList>
    </citation>
    <scope>NUCLEOTIDE SEQUENCE</scope>
    <source>
        <strain evidence="5">Yugu1</strain>
    </source>
</reference>
<feature type="region of interest" description="Disordered" evidence="3">
    <location>
        <begin position="1"/>
        <end position="39"/>
    </location>
</feature>
<feature type="domain" description="SMP" evidence="4">
    <location>
        <begin position="83"/>
        <end position="139"/>
    </location>
</feature>
<keyword evidence="2" id="KW-0677">Repeat</keyword>
<comment type="similarity">
    <text evidence="1">Belongs to the LEA type SMP family.</text>
</comment>
<dbReference type="EMBL" id="CM003528">
    <property type="protein sequence ID" value="RCV07041.1"/>
    <property type="molecule type" value="Genomic_DNA"/>
</dbReference>
<sequence length="220" mass="21927">MSQPQPVRAGDVYPASADPHEARRERDKVVGQGQEQSGCGLRVTETDLPAGRRMVTTSAGGQVMAQFTVPVPDQNVAEATDAVTVGEALQAAAQTAAGDRPVGLADAAAVQAAEMRATGLGGNLPGGVAAAAQQAAETNMMMRPAEEGGKAVRIRDVVGDAAAVLPANKVATREDAEKVAAAAARNEGKRAGAGGGGGKGSSGVVDAVAAAADMNEGRMM</sequence>
<evidence type="ECO:0000259" key="4">
    <source>
        <dbReference type="Pfam" id="PF04927"/>
    </source>
</evidence>
<evidence type="ECO:0000256" key="2">
    <source>
        <dbReference type="ARBA" id="ARBA00022737"/>
    </source>
</evidence>
<feature type="domain" description="SMP" evidence="4">
    <location>
        <begin position="152"/>
        <end position="217"/>
    </location>
</feature>
<evidence type="ECO:0000256" key="3">
    <source>
        <dbReference type="SAM" id="MobiDB-lite"/>
    </source>
</evidence>
<gene>
    <name evidence="5" type="ORF">SETIT_1G212300v2</name>
</gene>
<evidence type="ECO:0000256" key="1">
    <source>
        <dbReference type="ARBA" id="ARBA00010733"/>
    </source>
</evidence>
<organism evidence="5">
    <name type="scientific">Setaria italica</name>
    <name type="common">Foxtail millet</name>
    <name type="synonym">Panicum italicum</name>
    <dbReference type="NCBI Taxonomy" id="4555"/>
    <lineage>
        <taxon>Eukaryota</taxon>
        <taxon>Viridiplantae</taxon>
        <taxon>Streptophyta</taxon>
        <taxon>Embryophyta</taxon>
        <taxon>Tracheophyta</taxon>
        <taxon>Spermatophyta</taxon>
        <taxon>Magnoliopsida</taxon>
        <taxon>Liliopsida</taxon>
        <taxon>Poales</taxon>
        <taxon>Poaceae</taxon>
        <taxon>PACMAD clade</taxon>
        <taxon>Panicoideae</taxon>
        <taxon>Panicodae</taxon>
        <taxon>Paniceae</taxon>
        <taxon>Cenchrinae</taxon>
        <taxon>Setaria</taxon>
    </lineage>
</organism>
<dbReference type="OrthoDB" id="2014755at2759"/>
<dbReference type="InterPro" id="IPR007011">
    <property type="entry name" value="LEA_SMP_dom"/>
</dbReference>
<evidence type="ECO:0000313" key="5">
    <source>
        <dbReference type="EMBL" id="RCV07041.1"/>
    </source>
</evidence>
<dbReference type="Pfam" id="PF04927">
    <property type="entry name" value="SMP"/>
    <property type="match status" value="2"/>
</dbReference>
<dbReference type="STRING" id="4555.A0A368PMN9"/>
<reference evidence="5" key="1">
    <citation type="journal article" date="2012" name="Nat. Biotechnol.">
        <title>Reference genome sequence of the model plant Setaria.</title>
        <authorList>
            <person name="Bennetzen J.L."/>
            <person name="Schmutz J."/>
            <person name="Wang H."/>
            <person name="Percifield R."/>
            <person name="Hawkins J."/>
            <person name="Pontaroli A.C."/>
            <person name="Estep M."/>
            <person name="Feng L."/>
            <person name="Vaughn J.N."/>
            <person name="Grimwood J."/>
            <person name="Jenkins J."/>
            <person name="Barry K."/>
            <person name="Lindquist E."/>
            <person name="Hellsten U."/>
            <person name="Deshpande S."/>
            <person name="Wang X."/>
            <person name="Wu X."/>
            <person name="Mitros T."/>
            <person name="Triplett J."/>
            <person name="Yang X."/>
            <person name="Ye C.Y."/>
            <person name="Mauro-Herrera M."/>
            <person name="Wang L."/>
            <person name="Li P."/>
            <person name="Sharma M."/>
            <person name="Sharma R."/>
            <person name="Ronald P.C."/>
            <person name="Panaud O."/>
            <person name="Kellogg E.A."/>
            <person name="Brutnell T.P."/>
            <person name="Doust A.N."/>
            <person name="Tuskan G.A."/>
            <person name="Rokhsar D."/>
            <person name="Devos K.M."/>
        </authorList>
    </citation>
    <scope>NUCLEOTIDE SEQUENCE [LARGE SCALE GENOMIC DNA]</scope>
    <source>
        <strain evidence="5">Yugu1</strain>
    </source>
</reference>
<dbReference type="PANTHER" id="PTHR31174:SF21">
    <property type="entry name" value="OS12G0626500 PROTEIN"/>
    <property type="match status" value="1"/>
</dbReference>
<dbReference type="KEGG" id="sita:101786758"/>
<feature type="compositionally biased region" description="Basic and acidic residues" evidence="3">
    <location>
        <begin position="18"/>
        <end position="29"/>
    </location>
</feature>
<accession>A0A368PMN9</accession>
<dbReference type="AlphaFoldDB" id="A0A368PMN9"/>
<dbReference type="InterPro" id="IPR042971">
    <property type="entry name" value="LEA_SMP"/>
</dbReference>